<protein>
    <recommendedName>
        <fullName evidence="4">Secreted protein</fullName>
    </recommendedName>
</protein>
<keyword evidence="3" id="KW-1185">Reference proteome</keyword>
<feature type="chain" id="PRO_5046033836" description="Secreted protein" evidence="1">
    <location>
        <begin position="20"/>
        <end position="82"/>
    </location>
</feature>
<keyword evidence="1" id="KW-0732">Signal</keyword>
<feature type="signal peptide" evidence="1">
    <location>
        <begin position="1"/>
        <end position="19"/>
    </location>
</feature>
<sequence length="82" mass="8984">MAPLRLFFTILVALFAVMASSFPTVNNTTIPNLMEMGTALNREAQSTRFGLRAAPRWVQAQTTVNVSVALGIRQFIGALPFQ</sequence>
<dbReference type="Proteomes" id="UP001610335">
    <property type="component" value="Unassembled WGS sequence"/>
</dbReference>
<name>A0ABR4J507_9EURO</name>
<dbReference type="EMBL" id="JBFXLS010000001">
    <property type="protein sequence ID" value="KAL2835069.1"/>
    <property type="molecule type" value="Genomic_DNA"/>
</dbReference>
<reference evidence="2 3" key="1">
    <citation type="submission" date="2024-07" db="EMBL/GenBank/DDBJ databases">
        <title>Section-level genome sequencing and comparative genomics of Aspergillus sections Usti and Cavernicolus.</title>
        <authorList>
            <consortium name="Lawrence Berkeley National Laboratory"/>
            <person name="Nybo J.L."/>
            <person name="Vesth T.C."/>
            <person name="Theobald S."/>
            <person name="Frisvad J.C."/>
            <person name="Larsen T.O."/>
            <person name="Kjaerboelling I."/>
            <person name="Rothschild-Mancinelli K."/>
            <person name="Lyhne E.K."/>
            <person name="Kogle M.E."/>
            <person name="Barry K."/>
            <person name="Clum A."/>
            <person name="Na H."/>
            <person name="Ledsgaard L."/>
            <person name="Lin J."/>
            <person name="Lipzen A."/>
            <person name="Kuo A."/>
            <person name="Riley R."/>
            <person name="Mondo S."/>
            <person name="LaButti K."/>
            <person name="Haridas S."/>
            <person name="Pangalinan J."/>
            <person name="Salamov A.A."/>
            <person name="Simmons B.A."/>
            <person name="Magnuson J.K."/>
            <person name="Chen J."/>
            <person name="Drula E."/>
            <person name="Henrissat B."/>
            <person name="Wiebenga A."/>
            <person name="Lubbers R.J."/>
            <person name="Gomes A.C."/>
            <person name="Makela M.R."/>
            <person name="Stajich J."/>
            <person name="Grigoriev I.V."/>
            <person name="Mortensen U.H."/>
            <person name="De vries R.P."/>
            <person name="Baker S.E."/>
            <person name="Andersen M.R."/>
        </authorList>
    </citation>
    <scope>NUCLEOTIDE SEQUENCE [LARGE SCALE GENOMIC DNA]</scope>
    <source>
        <strain evidence="2 3">CBS 600.67</strain>
    </source>
</reference>
<evidence type="ECO:0000256" key="1">
    <source>
        <dbReference type="SAM" id="SignalP"/>
    </source>
</evidence>
<evidence type="ECO:0000313" key="3">
    <source>
        <dbReference type="Proteomes" id="UP001610335"/>
    </source>
</evidence>
<evidence type="ECO:0000313" key="2">
    <source>
        <dbReference type="EMBL" id="KAL2835069.1"/>
    </source>
</evidence>
<proteinExistence type="predicted"/>
<organism evidence="2 3">
    <name type="scientific">Aspergillus cavernicola</name>
    <dbReference type="NCBI Taxonomy" id="176166"/>
    <lineage>
        <taxon>Eukaryota</taxon>
        <taxon>Fungi</taxon>
        <taxon>Dikarya</taxon>
        <taxon>Ascomycota</taxon>
        <taxon>Pezizomycotina</taxon>
        <taxon>Eurotiomycetes</taxon>
        <taxon>Eurotiomycetidae</taxon>
        <taxon>Eurotiales</taxon>
        <taxon>Aspergillaceae</taxon>
        <taxon>Aspergillus</taxon>
        <taxon>Aspergillus subgen. Nidulantes</taxon>
    </lineage>
</organism>
<evidence type="ECO:0008006" key="4">
    <source>
        <dbReference type="Google" id="ProtNLM"/>
    </source>
</evidence>
<comment type="caution">
    <text evidence="2">The sequence shown here is derived from an EMBL/GenBank/DDBJ whole genome shotgun (WGS) entry which is preliminary data.</text>
</comment>
<gene>
    <name evidence="2" type="ORF">BDW59DRAFT_155892</name>
</gene>
<accession>A0ABR4J507</accession>